<dbReference type="RefSeq" id="XP_040714777.1">
    <property type="nucleotide sequence ID" value="XM_040854254.1"/>
</dbReference>
<dbReference type="CDD" id="cd02440">
    <property type="entry name" value="AdoMet_MTases"/>
    <property type="match status" value="1"/>
</dbReference>
<name>A0A1Y2DV03_9PEZI</name>
<sequence>MDDDETVEVAPDYHDTFYHHDRLYHVVSVNSNTNLEPVDEAEIARLENCHQIFYMMVGGHLALPNVDRAGRVRASSLRRVLDCGTGPANWAIDVANAYPWCEALGTDISANMLPPDWNWPDRFRFELCNLNETLQFGHDVFDLVNSRGVAGGINASRWPQYVRDIYRAVRPGGWCQMVETHFTAQSFNGTLPNDGGLSRWSTAYMDSMSRSGKEPRAGSQLAQWLTQAGFENVQSQAVRWPMCGWSDGSGREDDAIRYDIGLSSEENISSMLSALAFYPLTVLEGMDLAEFQLLAEQARQEASNPAFQPYFWMYVAIGQKPRPSRRRH</sequence>
<dbReference type="GO" id="GO:0008168">
    <property type="term" value="F:methyltransferase activity"/>
    <property type="evidence" value="ECO:0007669"/>
    <property type="project" value="UniProtKB-KW"/>
</dbReference>
<dbReference type="InParanoid" id="A0A1Y2DV03"/>
<accession>A0A1Y2DV03</accession>
<keyword evidence="2" id="KW-0808">Transferase</keyword>
<dbReference type="OrthoDB" id="506498at2759"/>
<dbReference type="STRING" id="1141098.A0A1Y2DV03"/>
<dbReference type="PANTHER" id="PTHR43591:SF24">
    <property type="entry name" value="2-METHOXY-6-POLYPRENYL-1,4-BENZOQUINOL METHYLASE, MITOCHONDRIAL"/>
    <property type="match status" value="1"/>
</dbReference>
<dbReference type="InterPro" id="IPR029063">
    <property type="entry name" value="SAM-dependent_MTases_sf"/>
</dbReference>
<keyword evidence="2" id="KW-0489">Methyltransferase</keyword>
<comment type="similarity">
    <text evidence="1">Belongs to the methyltransferase superfamily. LaeA methyltransferase family.</text>
</comment>
<dbReference type="AlphaFoldDB" id="A0A1Y2DV03"/>
<dbReference type="Proteomes" id="UP000193689">
    <property type="component" value="Unassembled WGS sequence"/>
</dbReference>
<dbReference type="Pfam" id="PF13489">
    <property type="entry name" value="Methyltransf_23"/>
    <property type="match status" value="1"/>
</dbReference>
<dbReference type="PANTHER" id="PTHR43591">
    <property type="entry name" value="METHYLTRANSFERASE"/>
    <property type="match status" value="1"/>
</dbReference>
<comment type="caution">
    <text evidence="2">The sequence shown here is derived from an EMBL/GenBank/DDBJ whole genome shotgun (WGS) entry which is preliminary data.</text>
</comment>
<reference evidence="2 3" key="1">
    <citation type="submission" date="2016-07" db="EMBL/GenBank/DDBJ databases">
        <title>Pervasive Adenine N6-methylation of Active Genes in Fungi.</title>
        <authorList>
            <consortium name="DOE Joint Genome Institute"/>
            <person name="Mondo S.J."/>
            <person name="Dannebaum R.O."/>
            <person name="Kuo R.C."/>
            <person name="Labutti K."/>
            <person name="Haridas S."/>
            <person name="Kuo A."/>
            <person name="Salamov A."/>
            <person name="Ahrendt S.R."/>
            <person name="Lipzen A."/>
            <person name="Sullivan W."/>
            <person name="Andreopoulos W.B."/>
            <person name="Clum A."/>
            <person name="Lindquist E."/>
            <person name="Daum C."/>
            <person name="Ramamoorthy G.K."/>
            <person name="Gryganskyi A."/>
            <person name="Culley D."/>
            <person name="Magnuson J.K."/>
            <person name="James T.Y."/>
            <person name="O'Malley M.A."/>
            <person name="Stajich J.E."/>
            <person name="Spatafora J.W."/>
            <person name="Visel A."/>
            <person name="Grigoriev I.V."/>
        </authorList>
    </citation>
    <scope>NUCLEOTIDE SEQUENCE [LARGE SCALE GENOMIC DNA]</scope>
    <source>
        <strain evidence="2 3">CBS 129021</strain>
    </source>
</reference>
<organism evidence="2 3">
    <name type="scientific">Pseudomassariella vexata</name>
    <dbReference type="NCBI Taxonomy" id="1141098"/>
    <lineage>
        <taxon>Eukaryota</taxon>
        <taxon>Fungi</taxon>
        <taxon>Dikarya</taxon>
        <taxon>Ascomycota</taxon>
        <taxon>Pezizomycotina</taxon>
        <taxon>Sordariomycetes</taxon>
        <taxon>Xylariomycetidae</taxon>
        <taxon>Amphisphaeriales</taxon>
        <taxon>Pseudomassariaceae</taxon>
        <taxon>Pseudomassariella</taxon>
    </lineage>
</organism>
<proteinExistence type="inferred from homology"/>
<evidence type="ECO:0000313" key="2">
    <source>
        <dbReference type="EMBL" id="ORY63120.1"/>
    </source>
</evidence>
<keyword evidence="3" id="KW-1185">Reference proteome</keyword>
<gene>
    <name evidence="2" type="ORF">BCR38DRAFT_221845</name>
</gene>
<evidence type="ECO:0000313" key="3">
    <source>
        <dbReference type="Proteomes" id="UP000193689"/>
    </source>
</evidence>
<dbReference type="EMBL" id="MCFJ01000008">
    <property type="protein sequence ID" value="ORY63120.1"/>
    <property type="molecule type" value="Genomic_DNA"/>
</dbReference>
<dbReference type="Gene3D" id="3.40.50.150">
    <property type="entry name" value="Vaccinia Virus protein VP39"/>
    <property type="match status" value="1"/>
</dbReference>
<dbReference type="GeneID" id="63770466"/>
<dbReference type="SUPFAM" id="SSF53335">
    <property type="entry name" value="S-adenosyl-L-methionine-dependent methyltransferases"/>
    <property type="match status" value="1"/>
</dbReference>
<protein>
    <submittedName>
        <fullName evidence="2">UMTA methyltransferase</fullName>
    </submittedName>
</protein>
<evidence type="ECO:0000256" key="1">
    <source>
        <dbReference type="ARBA" id="ARBA00038158"/>
    </source>
</evidence>
<dbReference type="GO" id="GO:0032259">
    <property type="term" value="P:methylation"/>
    <property type="evidence" value="ECO:0007669"/>
    <property type="project" value="UniProtKB-KW"/>
</dbReference>